<organism evidence="2 3">
    <name type="scientific">Streptomyces tropicalis</name>
    <dbReference type="NCBI Taxonomy" id="3034234"/>
    <lineage>
        <taxon>Bacteria</taxon>
        <taxon>Bacillati</taxon>
        <taxon>Actinomycetota</taxon>
        <taxon>Actinomycetes</taxon>
        <taxon>Kitasatosporales</taxon>
        <taxon>Streptomycetaceae</taxon>
        <taxon>Streptomyces</taxon>
    </lineage>
</organism>
<feature type="non-terminal residue" evidence="2">
    <location>
        <position position="1"/>
    </location>
</feature>
<accession>A0ABT6AFB3</accession>
<feature type="non-terminal residue" evidence="2">
    <location>
        <position position="1154"/>
    </location>
</feature>
<protein>
    <submittedName>
        <fullName evidence="2">Uncharacterized protein</fullName>
    </submittedName>
</protein>
<reference evidence="2 3" key="1">
    <citation type="submission" date="2023-03" db="EMBL/GenBank/DDBJ databases">
        <title>Draft genome sequence of Streptomyces sp. K1PA1 isolated from peat swamp forest in Thailand.</title>
        <authorList>
            <person name="Klaysubun C."/>
            <person name="Duangmal K."/>
        </authorList>
    </citation>
    <scope>NUCLEOTIDE SEQUENCE [LARGE SCALE GENOMIC DNA]</scope>
    <source>
        <strain evidence="2 3">K1PA1</strain>
    </source>
</reference>
<name>A0ABT6AFB3_9ACTN</name>
<evidence type="ECO:0000313" key="3">
    <source>
        <dbReference type="Proteomes" id="UP001221150"/>
    </source>
</evidence>
<feature type="region of interest" description="Disordered" evidence="1">
    <location>
        <begin position="80"/>
        <end position="130"/>
    </location>
</feature>
<dbReference type="Proteomes" id="UP001221150">
    <property type="component" value="Unassembled WGS sequence"/>
</dbReference>
<dbReference type="EMBL" id="JARJBB010000073">
    <property type="protein sequence ID" value="MDF3303334.1"/>
    <property type="molecule type" value="Genomic_DNA"/>
</dbReference>
<gene>
    <name evidence="2" type="ORF">P3H78_32975</name>
</gene>
<evidence type="ECO:0000313" key="2">
    <source>
        <dbReference type="EMBL" id="MDF3303334.1"/>
    </source>
</evidence>
<feature type="compositionally biased region" description="Low complexity" evidence="1">
    <location>
        <begin position="96"/>
        <end position="109"/>
    </location>
</feature>
<proteinExistence type="predicted"/>
<comment type="caution">
    <text evidence="2">The sequence shown here is derived from an EMBL/GenBank/DDBJ whole genome shotgun (WGS) entry which is preliminary data.</text>
</comment>
<keyword evidence="3" id="KW-1185">Reference proteome</keyword>
<dbReference type="RefSeq" id="WP_276112852.1">
    <property type="nucleotide sequence ID" value="NZ_JARJBB010000073.1"/>
</dbReference>
<sequence length="1154" mass="125757">ERLLRSLKGRDRATMQGPLNAFTGLARTFLDRHRATLAQHDGENDLARSIEAQARAQFEEEMKTWRQNNQPLVQAIRDGDEDAVRTPSAADTSANAGPAPQTPTPAAAPVEERADEPAQDTGTSESPGAQEHWILGEDRPAPYATDNQHDTAAIARETLHALFGQWQEDFGQQLPAEPGEELAAAIAEFTDSWEHAQQTPAADWGLQLQAYTRIRLAAAELAARPDLQLSERQATGRLRHLARAAALHVDRLAHTPPPMPDETWLREMARRFEAPYASAAEAEHALDTLAEAAAQHTTPNGFERTEAQVALRRAQVAAARTPGGAAAHLHALHGLARAIGVVDLDTATGSLPTHLGRLARTLLTDPDLADTLLPPAPRPLAVAARDLEPAPPYAHTDGRFDNEGLERSHAAIVSAANLARQQSRPKQSATERRLARLLEEIERRPLMAPADDWIDPAWPHLLDEAAQLADQVHQEHEDEGYRAYRENDFRDFAAAATRHARFLNATLIETGGHLDAELEALTEQALADPALLATMGTPGHPLTSNRPVPYAPALLDWLSARAEAMSPLLRHTLHADFTPRGFTGAFARLANTVRRNATGTEPPRTGGRLPVPPQWQQHAVLIDQLLDAASTDPRTVGVTVSNEPLDRQVVNVVRDWIQDQVMEQLGTSSGMRDDALVDAFFVDDAALDLLATHITAHTAQHARIALRPQDDTLYAVQRGREMIVCRGAELHERLGADAGLRISWHGEDPWTLWSREGGRIGTLQPMPAQDDAARFLSIAKGLTLSDTRALLSNHAKEWPGLLGDDIDTDLFRALIEYAATPRPDADPLNAYLEDLATPQPGAAVQEPDTALLVRAEQAGDWALEVLHPTPFPSGPEAVQAAEQLLSNAGQWLAEHRALIEDVTPWHAQATEDALADAAASLPEPGGSGGPAEHWRAMSEVHQHLLLLRAELTDKGEARPLHPALTQLTILLRHSDNYLDRAAARGMPEHASLRRTAGKNAYTTAEQAVAALAGLQAAWREWAEEVGPIDQLPSAERHSVIALAALLDEPRPGATPAGWVDLLDQVIDISRLRAEEVSDRMLGWQALDTVATDMWRQWTATVVHEPDLAAAAARQSGALQLTRPHLDPASPPTSHEDFAARHNYLVRLAQRATES</sequence>
<evidence type="ECO:0000256" key="1">
    <source>
        <dbReference type="SAM" id="MobiDB-lite"/>
    </source>
</evidence>